<evidence type="ECO:0000256" key="7">
    <source>
        <dbReference type="ARBA" id="ARBA00023136"/>
    </source>
</evidence>
<dbReference type="RefSeq" id="WP_072310287.1">
    <property type="nucleotide sequence ID" value="NZ_FMIQ01000080.1"/>
</dbReference>
<dbReference type="Pfam" id="PF01925">
    <property type="entry name" value="TauE"/>
    <property type="match status" value="1"/>
</dbReference>
<evidence type="ECO:0000313" key="9">
    <source>
        <dbReference type="EMBL" id="SCM54671.1"/>
    </source>
</evidence>
<keyword evidence="5 8" id="KW-0812">Transmembrane</keyword>
<dbReference type="EMBL" id="FMIQ01000080">
    <property type="protein sequence ID" value="SCM54671.1"/>
    <property type="molecule type" value="Genomic_DNA"/>
</dbReference>
<keyword evidence="7 8" id="KW-0472">Membrane</keyword>
<dbReference type="Proteomes" id="UP000094844">
    <property type="component" value="Unassembled WGS sequence"/>
</dbReference>
<comment type="similarity">
    <text evidence="2 8">Belongs to the 4-toluene sulfonate uptake permease (TSUP) (TC 2.A.102) family.</text>
</comment>
<dbReference type="PANTHER" id="PTHR30269">
    <property type="entry name" value="TRANSMEMBRANE PROTEIN YFCA"/>
    <property type="match status" value="1"/>
</dbReference>
<feature type="transmembrane region" description="Helical" evidence="8">
    <location>
        <begin position="190"/>
        <end position="220"/>
    </location>
</feature>
<dbReference type="InterPro" id="IPR002781">
    <property type="entry name" value="TM_pro_TauE-like"/>
</dbReference>
<feature type="transmembrane region" description="Helical" evidence="8">
    <location>
        <begin position="81"/>
        <end position="102"/>
    </location>
</feature>
<evidence type="ECO:0000256" key="2">
    <source>
        <dbReference type="ARBA" id="ARBA00009142"/>
    </source>
</evidence>
<feature type="transmembrane region" description="Helical" evidence="8">
    <location>
        <begin position="12"/>
        <end position="44"/>
    </location>
</feature>
<dbReference type="GO" id="GO:0005886">
    <property type="term" value="C:plasma membrane"/>
    <property type="evidence" value="ECO:0007669"/>
    <property type="project" value="UniProtKB-SubCell"/>
</dbReference>
<evidence type="ECO:0000256" key="8">
    <source>
        <dbReference type="RuleBase" id="RU363041"/>
    </source>
</evidence>
<feature type="transmembrane region" description="Helical" evidence="8">
    <location>
        <begin position="137"/>
        <end position="170"/>
    </location>
</feature>
<evidence type="ECO:0000256" key="5">
    <source>
        <dbReference type="ARBA" id="ARBA00022692"/>
    </source>
</evidence>
<reference evidence="9 10" key="1">
    <citation type="submission" date="2016-09" db="EMBL/GenBank/DDBJ databases">
        <authorList>
            <person name="Capua I."/>
            <person name="De Benedictis P."/>
            <person name="Joannis T."/>
            <person name="Lombin L.H."/>
            <person name="Cattoli G."/>
        </authorList>
    </citation>
    <scope>NUCLEOTIDE SEQUENCE [LARGE SCALE GENOMIC DNA]</scope>
    <source>
        <strain evidence="9 10">GB001</strain>
    </source>
</reference>
<proteinExistence type="inferred from homology"/>
<evidence type="ECO:0000256" key="6">
    <source>
        <dbReference type="ARBA" id="ARBA00022989"/>
    </source>
</evidence>
<dbReference type="PANTHER" id="PTHR30269:SF0">
    <property type="entry name" value="MEMBRANE TRANSPORTER PROTEIN YFCA-RELATED"/>
    <property type="match status" value="1"/>
</dbReference>
<feature type="transmembrane region" description="Helical" evidence="8">
    <location>
        <begin position="232"/>
        <end position="250"/>
    </location>
</feature>
<name>A0A1C6Z6E9_HAFAL</name>
<keyword evidence="6 8" id="KW-1133">Transmembrane helix</keyword>
<accession>A0A1C6Z6E9</accession>
<evidence type="ECO:0000313" key="10">
    <source>
        <dbReference type="Proteomes" id="UP000094844"/>
    </source>
</evidence>
<organism evidence="9 10">
    <name type="scientific">Hafnia alvei</name>
    <dbReference type="NCBI Taxonomy" id="569"/>
    <lineage>
        <taxon>Bacteria</taxon>
        <taxon>Pseudomonadati</taxon>
        <taxon>Pseudomonadota</taxon>
        <taxon>Gammaproteobacteria</taxon>
        <taxon>Enterobacterales</taxon>
        <taxon>Hafniaceae</taxon>
        <taxon>Hafnia</taxon>
    </lineage>
</organism>
<evidence type="ECO:0000256" key="1">
    <source>
        <dbReference type="ARBA" id="ARBA00004651"/>
    </source>
</evidence>
<feature type="transmembrane region" description="Helical" evidence="8">
    <location>
        <begin position="108"/>
        <end position="125"/>
    </location>
</feature>
<gene>
    <name evidence="9" type="ORF">BN1044_04181</name>
</gene>
<evidence type="ECO:0000256" key="3">
    <source>
        <dbReference type="ARBA" id="ARBA00022448"/>
    </source>
</evidence>
<keyword evidence="3" id="KW-0813">Transport</keyword>
<protein>
    <recommendedName>
        <fullName evidence="8">Probable membrane transporter protein</fullName>
    </recommendedName>
</protein>
<sequence length="255" mass="27661">MYVMFHDYSLYIVMFFIAMISGAINVVSGGGGFLSISALLLLGLPPSNALATNKVQSFGSCVTSGLCFLRKGGIDLETGKFIFFSVFVGAAVGTVLIQFIDVGFLRKLIPIIMIAIAIYFILTPTVNNKNVNRRVSLCLFCFIISLVGFYDGFLGAGAGTFYTIAYISLWGVHIDKAQMNANFLNLSSNIASVLFFIFGGKIIWPLGIVMLIGQIFGGYFGAKLVITKGKKIIKPMIIFVSIIISLNLIYESCKG</sequence>
<evidence type="ECO:0000256" key="4">
    <source>
        <dbReference type="ARBA" id="ARBA00022475"/>
    </source>
</evidence>
<keyword evidence="4 8" id="KW-1003">Cell membrane</keyword>
<comment type="subcellular location">
    <subcellularLocation>
        <location evidence="1 8">Cell membrane</location>
        <topology evidence="1 8">Multi-pass membrane protein</topology>
    </subcellularLocation>
</comment>
<dbReference type="AlphaFoldDB" id="A0A1C6Z6E9"/>
<dbReference type="InterPro" id="IPR052017">
    <property type="entry name" value="TSUP"/>
</dbReference>